<evidence type="ECO:0000256" key="6">
    <source>
        <dbReference type="SAM" id="Coils"/>
    </source>
</evidence>
<comment type="function">
    <text evidence="5">Involved in formation and maintenance of cell shape.</text>
</comment>
<dbReference type="AlphaFoldDB" id="A0A1H6HYB9"/>
<evidence type="ECO:0000256" key="7">
    <source>
        <dbReference type="SAM" id="MobiDB-lite"/>
    </source>
</evidence>
<dbReference type="PANTHER" id="PTHR34138">
    <property type="entry name" value="CELL SHAPE-DETERMINING PROTEIN MREC"/>
    <property type="match status" value="1"/>
</dbReference>
<dbReference type="Gene3D" id="2.40.10.350">
    <property type="entry name" value="Rod shape-determining protein MreC, domain 2"/>
    <property type="match status" value="1"/>
</dbReference>
<dbReference type="RefSeq" id="WP_074714306.1">
    <property type="nucleotide sequence ID" value="NZ_FNWV01000001.1"/>
</dbReference>
<accession>A0A1H6HYB9</accession>
<evidence type="ECO:0000313" key="9">
    <source>
        <dbReference type="EMBL" id="SEH41293.1"/>
    </source>
</evidence>
<evidence type="ECO:0000256" key="5">
    <source>
        <dbReference type="PIRNR" id="PIRNR038471"/>
    </source>
</evidence>
<evidence type="ECO:0000256" key="2">
    <source>
        <dbReference type="ARBA" id="ARBA00013855"/>
    </source>
</evidence>
<sequence>MREFFKSTRCKVLLAFLAFLIGIMIYAVTRGGYSISGASFINTITKPFRAASNRISMKMENTVDKLSNADKYYEENERLKKQIGELNAQLTEYDAIKAEVEELRKFVTIKEKNEDYQLSQPCGVLGYVTNDPFKSFTIDKGSEDGILVNCPVVTAEGLVGITVEVSKHVSTVRTILSPDLSVAAVASSSNADQGIIEGNILSSENGQTKLIHVPKKNKLKRGDLMITTGTSGLFPKDYPIGTILDIGLDSNGLSVCADIQPCVDVTRLTSVIVITDFSGKFHEDEDEDDNKKSEDKADKDEGKAHED</sequence>
<dbReference type="Pfam" id="PF04085">
    <property type="entry name" value="MreC"/>
    <property type="match status" value="1"/>
</dbReference>
<name>A0A1H6HYB9_RUMFL</name>
<dbReference type="NCBIfam" id="TIGR00219">
    <property type="entry name" value="mreC"/>
    <property type="match status" value="1"/>
</dbReference>
<keyword evidence="6" id="KW-0175">Coiled coil</keyword>
<dbReference type="GO" id="GO:0008360">
    <property type="term" value="P:regulation of cell shape"/>
    <property type="evidence" value="ECO:0007669"/>
    <property type="project" value="UniProtKB-KW"/>
</dbReference>
<dbReference type="Proteomes" id="UP000183190">
    <property type="component" value="Unassembled WGS sequence"/>
</dbReference>
<dbReference type="InterPro" id="IPR042177">
    <property type="entry name" value="Cell/Rod_1"/>
</dbReference>
<feature type="region of interest" description="Disordered" evidence="7">
    <location>
        <begin position="282"/>
        <end position="307"/>
    </location>
</feature>
<dbReference type="GO" id="GO:0005886">
    <property type="term" value="C:plasma membrane"/>
    <property type="evidence" value="ECO:0007669"/>
    <property type="project" value="TreeGrafter"/>
</dbReference>
<feature type="domain" description="Rod shape-determining protein MreC beta-barrel core" evidence="8">
    <location>
        <begin position="127"/>
        <end position="274"/>
    </location>
</feature>
<dbReference type="Gene3D" id="2.40.10.340">
    <property type="entry name" value="Rod shape-determining protein MreC, domain 1"/>
    <property type="match status" value="1"/>
</dbReference>
<keyword evidence="3 5" id="KW-0133">Cell shape</keyword>
<dbReference type="OrthoDB" id="9792313at2"/>
<reference evidence="9 10" key="1">
    <citation type="submission" date="2016-10" db="EMBL/GenBank/DDBJ databases">
        <authorList>
            <person name="de Groot N.N."/>
        </authorList>
    </citation>
    <scope>NUCLEOTIDE SEQUENCE [LARGE SCALE GENOMIC DNA]</scope>
    <source>
        <strain evidence="9 10">YAD2003</strain>
    </source>
</reference>
<dbReference type="InterPro" id="IPR042175">
    <property type="entry name" value="Cell/Rod_MreC_2"/>
</dbReference>
<dbReference type="EMBL" id="FNWV01000001">
    <property type="protein sequence ID" value="SEH41293.1"/>
    <property type="molecule type" value="Genomic_DNA"/>
</dbReference>
<proteinExistence type="inferred from homology"/>
<evidence type="ECO:0000256" key="3">
    <source>
        <dbReference type="ARBA" id="ARBA00022960"/>
    </source>
</evidence>
<dbReference type="InterPro" id="IPR055342">
    <property type="entry name" value="MreC_beta-barrel_core"/>
</dbReference>
<protein>
    <recommendedName>
        <fullName evidence="2 5">Cell shape-determining protein MreC</fullName>
    </recommendedName>
    <alternativeName>
        <fullName evidence="4 5">Cell shape protein MreC</fullName>
    </alternativeName>
</protein>
<feature type="coiled-coil region" evidence="6">
    <location>
        <begin position="69"/>
        <end position="96"/>
    </location>
</feature>
<evidence type="ECO:0000256" key="4">
    <source>
        <dbReference type="ARBA" id="ARBA00032089"/>
    </source>
</evidence>
<gene>
    <name evidence="9" type="ORF">SAMN02910265_00499</name>
</gene>
<comment type="similarity">
    <text evidence="1 5">Belongs to the MreC family.</text>
</comment>
<dbReference type="PANTHER" id="PTHR34138:SF1">
    <property type="entry name" value="CELL SHAPE-DETERMINING PROTEIN MREC"/>
    <property type="match status" value="1"/>
</dbReference>
<evidence type="ECO:0000313" key="10">
    <source>
        <dbReference type="Proteomes" id="UP000183190"/>
    </source>
</evidence>
<evidence type="ECO:0000259" key="8">
    <source>
        <dbReference type="Pfam" id="PF04085"/>
    </source>
</evidence>
<evidence type="ECO:0000256" key="1">
    <source>
        <dbReference type="ARBA" id="ARBA00009369"/>
    </source>
</evidence>
<organism evidence="9 10">
    <name type="scientific">Ruminococcus flavefaciens</name>
    <dbReference type="NCBI Taxonomy" id="1265"/>
    <lineage>
        <taxon>Bacteria</taxon>
        <taxon>Bacillati</taxon>
        <taxon>Bacillota</taxon>
        <taxon>Clostridia</taxon>
        <taxon>Eubacteriales</taxon>
        <taxon>Oscillospiraceae</taxon>
        <taxon>Ruminococcus</taxon>
    </lineage>
</organism>
<dbReference type="PIRSF" id="PIRSF038471">
    <property type="entry name" value="MreC"/>
    <property type="match status" value="1"/>
</dbReference>
<dbReference type="InterPro" id="IPR007221">
    <property type="entry name" value="MreC"/>
</dbReference>